<dbReference type="InterPro" id="IPR003591">
    <property type="entry name" value="Leu-rich_rpt_typical-subtyp"/>
</dbReference>
<evidence type="ECO:0000256" key="1">
    <source>
        <dbReference type="ARBA" id="ARBA00022614"/>
    </source>
</evidence>
<comment type="caution">
    <text evidence="3">The sequence shown here is derived from an EMBL/GenBank/DDBJ whole genome shotgun (WGS) entry which is preliminary data.</text>
</comment>
<sequence>MANDLVIRALKANAKSLNLSSRNITKLSKDFAKLPEVKELRLNNNRLTTLPLELQCMRQLTELNLGNNAFEEMPPVLKHLHSLKKLHLFGNQISTLHAEVLENLSNLVLLNLNHNKIQIIPPAIKSLSNLERFSIADNQLEEIPAELGLVSKLMEMNLSRNKLSEIPQELYKLTHLRKLSLARNSLRQLPEVGSEGIPGWKNLKMLDVAGNRLSMFPVNFHVLELEELYFEENDLVQLELFTSAKVNEVFPLKELAARFILKEHLNKLSVVSRASLLLPNIQTMLSQFGRCAVCFEPFLTTWVECVQFISLRKDMGIKKSQNIPVRVMLCSYSCFNKSSHSYYSIVKANP</sequence>
<dbReference type="InterPro" id="IPR001611">
    <property type="entry name" value="Leu-rich_rpt"/>
</dbReference>
<dbReference type="InterPro" id="IPR050216">
    <property type="entry name" value="LRR_domain-containing"/>
</dbReference>
<dbReference type="SMART" id="SM00369">
    <property type="entry name" value="LRR_TYP"/>
    <property type="match status" value="8"/>
</dbReference>
<evidence type="ECO:0000256" key="2">
    <source>
        <dbReference type="ARBA" id="ARBA00022737"/>
    </source>
</evidence>
<evidence type="ECO:0000313" key="4">
    <source>
        <dbReference type="Proteomes" id="UP001274896"/>
    </source>
</evidence>
<dbReference type="SMART" id="SM00364">
    <property type="entry name" value="LRR_BAC"/>
    <property type="match status" value="5"/>
</dbReference>
<dbReference type="AlphaFoldDB" id="A0AAE0PUT4"/>
<reference evidence="3" key="1">
    <citation type="submission" date="2023-06" db="EMBL/GenBank/DDBJ databases">
        <title>Male Hemibagrus guttatus genome.</title>
        <authorList>
            <person name="Bian C."/>
        </authorList>
    </citation>
    <scope>NUCLEOTIDE SEQUENCE</scope>
    <source>
        <strain evidence="3">Male_cb2023</strain>
        <tissue evidence="3">Muscle</tissue>
    </source>
</reference>
<evidence type="ECO:0000313" key="3">
    <source>
        <dbReference type="EMBL" id="KAK3508452.1"/>
    </source>
</evidence>
<dbReference type="InterPro" id="IPR032675">
    <property type="entry name" value="LRR_dom_sf"/>
</dbReference>
<gene>
    <name evidence="3" type="ORF">QTP70_029429</name>
</gene>
<dbReference type="Gene3D" id="3.80.10.10">
    <property type="entry name" value="Ribonuclease Inhibitor"/>
    <property type="match status" value="2"/>
</dbReference>
<evidence type="ECO:0008006" key="5">
    <source>
        <dbReference type="Google" id="ProtNLM"/>
    </source>
</evidence>
<accession>A0AAE0PUT4</accession>
<keyword evidence="2" id="KW-0677">Repeat</keyword>
<name>A0AAE0PUT4_9TELE</name>
<proteinExistence type="predicted"/>
<dbReference type="SUPFAM" id="SSF52058">
    <property type="entry name" value="L domain-like"/>
    <property type="match status" value="1"/>
</dbReference>
<dbReference type="PANTHER" id="PTHR48051">
    <property type="match status" value="1"/>
</dbReference>
<dbReference type="Pfam" id="PF13855">
    <property type="entry name" value="LRR_8"/>
    <property type="match status" value="2"/>
</dbReference>
<dbReference type="GO" id="GO:0005737">
    <property type="term" value="C:cytoplasm"/>
    <property type="evidence" value="ECO:0007669"/>
    <property type="project" value="TreeGrafter"/>
</dbReference>
<organism evidence="3 4">
    <name type="scientific">Hemibagrus guttatus</name>
    <dbReference type="NCBI Taxonomy" id="175788"/>
    <lineage>
        <taxon>Eukaryota</taxon>
        <taxon>Metazoa</taxon>
        <taxon>Chordata</taxon>
        <taxon>Craniata</taxon>
        <taxon>Vertebrata</taxon>
        <taxon>Euteleostomi</taxon>
        <taxon>Actinopterygii</taxon>
        <taxon>Neopterygii</taxon>
        <taxon>Teleostei</taxon>
        <taxon>Ostariophysi</taxon>
        <taxon>Siluriformes</taxon>
        <taxon>Bagridae</taxon>
        <taxon>Hemibagrus</taxon>
    </lineage>
</organism>
<dbReference type="Proteomes" id="UP001274896">
    <property type="component" value="Unassembled WGS sequence"/>
</dbReference>
<dbReference type="EMBL" id="JAUCMX010000028">
    <property type="protein sequence ID" value="KAK3508452.1"/>
    <property type="molecule type" value="Genomic_DNA"/>
</dbReference>
<dbReference type="PROSITE" id="PS51450">
    <property type="entry name" value="LRR"/>
    <property type="match status" value="1"/>
</dbReference>
<keyword evidence="1" id="KW-0433">Leucine-rich repeat</keyword>
<dbReference type="PANTHER" id="PTHR48051:SF1">
    <property type="entry name" value="RAS SUPPRESSOR PROTEIN 1"/>
    <property type="match status" value="1"/>
</dbReference>
<keyword evidence="4" id="KW-1185">Reference proteome</keyword>
<protein>
    <recommendedName>
        <fullName evidence="5">Leucine-rich repeat-containing protein 69</fullName>
    </recommendedName>
</protein>
<dbReference type="Pfam" id="PF00560">
    <property type="entry name" value="LRR_1"/>
    <property type="match status" value="1"/>
</dbReference>